<dbReference type="AlphaFoldDB" id="A0A2P2PNF6"/>
<organism evidence="1">
    <name type="scientific">Rhizophora mucronata</name>
    <name type="common">Asiatic mangrove</name>
    <dbReference type="NCBI Taxonomy" id="61149"/>
    <lineage>
        <taxon>Eukaryota</taxon>
        <taxon>Viridiplantae</taxon>
        <taxon>Streptophyta</taxon>
        <taxon>Embryophyta</taxon>
        <taxon>Tracheophyta</taxon>
        <taxon>Spermatophyta</taxon>
        <taxon>Magnoliopsida</taxon>
        <taxon>eudicotyledons</taxon>
        <taxon>Gunneridae</taxon>
        <taxon>Pentapetalae</taxon>
        <taxon>rosids</taxon>
        <taxon>fabids</taxon>
        <taxon>Malpighiales</taxon>
        <taxon>Rhizophoraceae</taxon>
        <taxon>Rhizophora</taxon>
    </lineage>
</organism>
<evidence type="ECO:0000313" key="1">
    <source>
        <dbReference type="EMBL" id="MBX56238.1"/>
    </source>
</evidence>
<dbReference type="EMBL" id="GGEC01075754">
    <property type="protein sequence ID" value="MBX56238.1"/>
    <property type="molecule type" value="Transcribed_RNA"/>
</dbReference>
<protein>
    <submittedName>
        <fullName evidence="1">Uncharacterized protein</fullName>
    </submittedName>
</protein>
<accession>A0A2P2PNF6</accession>
<name>A0A2P2PNF6_RHIMU</name>
<reference evidence="1" key="1">
    <citation type="submission" date="2018-02" db="EMBL/GenBank/DDBJ databases">
        <title>Rhizophora mucronata_Transcriptome.</title>
        <authorList>
            <person name="Meera S.P."/>
            <person name="Sreeshan A."/>
            <person name="Augustine A."/>
        </authorList>
    </citation>
    <scope>NUCLEOTIDE SEQUENCE</scope>
    <source>
        <tissue evidence="1">Leaf</tissue>
    </source>
</reference>
<sequence>MEKRIGNKDKFPTSSFKITASVSD</sequence>
<proteinExistence type="predicted"/>